<feature type="region of interest" description="Disordered" evidence="5">
    <location>
        <begin position="1"/>
        <end position="21"/>
    </location>
</feature>
<dbReference type="Gene3D" id="1.20.1250.20">
    <property type="entry name" value="MFS general substrate transporter like domains"/>
    <property type="match status" value="2"/>
</dbReference>
<comment type="subcellular location">
    <subcellularLocation>
        <location evidence="1">Membrane</location>
        <topology evidence="1">Multi-pass membrane protein</topology>
    </subcellularLocation>
</comment>
<dbReference type="PANTHER" id="PTHR21576:SF167">
    <property type="entry name" value="OS09G0536700 PROTEIN"/>
    <property type="match status" value="1"/>
</dbReference>
<evidence type="ECO:0000313" key="9">
    <source>
        <dbReference type="EMBL" id="KAI5067526.1"/>
    </source>
</evidence>
<feature type="transmembrane region" description="Helical" evidence="6">
    <location>
        <begin position="377"/>
        <end position="395"/>
    </location>
</feature>
<dbReference type="AlphaFoldDB" id="A0A9D4ZCE7"/>
<evidence type="ECO:0000256" key="6">
    <source>
        <dbReference type="SAM" id="Phobius"/>
    </source>
</evidence>
<dbReference type="OrthoDB" id="410267at2759"/>
<gene>
    <name evidence="9" type="ORF">GOP47_0018054</name>
</gene>
<evidence type="ECO:0000256" key="5">
    <source>
        <dbReference type="SAM" id="MobiDB-lite"/>
    </source>
</evidence>
<evidence type="ECO:0000256" key="1">
    <source>
        <dbReference type="ARBA" id="ARBA00004141"/>
    </source>
</evidence>
<keyword evidence="10" id="KW-1185">Reference proteome</keyword>
<feature type="domain" description="Nodulin-like" evidence="7">
    <location>
        <begin position="29"/>
        <end position="275"/>
    </location>
</feature>
<protein>
    <recommendedName>
        <fullName evidence="11">Nodulin-like domain-containing protein</fullName>
    </recommendedName>
</protein>
<reference evidence="9" key="1">
    <citation type="submission" date="2021-01" db="EMBL/GenBank/DDBJ databases">
        <title>Adiantum capillus-veneris genome.</title>
        <authorList>
            <person name="Fang Y."/>
            <person name="Liao Q."/>
        </authorList>
    </citation>
    <scope>NUCLEOTIDE SEQUENCE</scope>
    <source>
        <strain evidence="9">H3</strain>
        <tissue evidence="9">Leaf</tissue>
    </source>
</reference>
<proteinExistence type="predicted"/>
<dbReference type="Pfam" id="PF06813">
    <property type="entry name" value="Nodulin-like"/>
    <property type="match status" value="1"/>
</dbReference>
<evidence type="ECO:0000256" key="3">
    <source>
        <dbReference type="ARBA" id="ARBA00022989"/>
    </source>
</evidence>
<evidence type="ECO:0008006" key="11">
    <source>
        <dbReference type="Google" id="ProtNLM"/>
    </source>
</evidence>
<dbReference type="InterPro" id="IPR036259">
    <property type="entry name" value="MFS_trans_sf"/>
</dbReference>
<dbReference type="SUPFAM" id="SSF103473">
    <property type="entry name" value="MFS general substrate transporter"/>
    <property type="match status" value="1"/>
</dbReference>
<feature type="transmembrane region" description="Helical" evidence="6">
    <location>
        <begin position="124"/>
        <end position="150"/>
    </location>
</feature>
<keyword evidence="2 6" id="KW-0812">Transmembrane</keyword>
<evidence type="ECO:0000259" key="7">
    <source>
        <dbReference type="Pfam" id="PF06813"/>
    </source>
</evidence>
<dbReference type="PANTHER" id="PTHR21576">
    <property type="entry name" value="UNCHARACTERIZED NODULIN-LIKE PROTEIN"/>
    <property type="match status" value="1"/>
</dbReference>
<feature type="transmembrane region" description="Helical" evidence="6">
    <location>
        <begin position="349"/>
        <end position="371"/>
    </location>
</feature>
<feature type="domain" description="NFD4 C-terminal" evidence="8">
    <location>
        <begin position="338"/>
        <end position="547"/>
    </location>
</feature>
<evidence type="ECO:0000256" key="2">
    <source>
        <dbReference type="ARBA" id="ARBA00022692"/>
    </source>
</evidence>
<accession>A0A9D4ZCE7</accession>
<dbReference type="InterPro" id="IPR056555">
    <property type="entry name" value="NFD4_C"/>
</dbReference>
<sequence length="558" mass="60135">MVDGTPSATGEEEEAPAQQHTPATTLARKWLGFVSALWVQAISGNNYTFANYSVELKAILGVNQVQLNGLSSAKDVGKAFGVFAGLLSDHLPPWTILLIGSLEGMVGYGVQWLVISQKIQPLPYWMMCVVMCMGGNSTTWMNTAVLVTCVRNFQRNRGPVSGILKAYVGLSTAIFTDLCTSLFTGNASAFVLMLALIPLGVCVVAMFLLKPVESEFNVGKEHEESRCFTILNCVAIVLALYLLAYDLSGIESELFSKLIAGGLGLILVAPVALPIYLHVKVARGKRQTTLKEPLLTNRKQEETKEAAIIKDAEKVAPAGGGQDGFNVYNGKKKIGDDFTVVEALRTADFWLLFFCFLCGVGTGMAVINNMGQIGQSMGYSSVSIFVSLISIWGFFGRLGSGALSEALIRWKAVPRPVLLAVSQLVMVLGYVSLAVGATGSLYVGSIVVGICYGVRLAVSVPVASEMFGLRIFGLMYNLLILNLPLGSFLFSSLLAGFLYDYEAAKEGSSTTCLGSHCYRLVFLVMAGISGLGFVLDSVLTLRTRPLYQRIQRSKRCKS</sequence>
<dbReference type="Pfam" id="PF23262">
    <property type="entry name" value="NFD4_C"/>
    <property type="match status" value="1"/>
</dbReference>
<organism evidence="9 10">
    <name type="scientific">Adiantum capillus-veneris</name>
    <name type="common">Maidenhair fern</name>
    <dbReference type="NCBI Taxonomy" id="13818"/>
    <lineage>
        <taxon>Eukaryota</taxon>
        <taxon>Viridiplantae</taxon>
        <taxon>Streptophyta</taxon>
        <taxon>Embryophyta</taxon>
        <taxon>Tracheophyta</taxon>
        <taxon>Polypodiopsida</taxon>
        <taxon>Polypodiidae</taxon>
        <taxon>Polypodiales</taxon>
        <taxon>Pteridineae</taxon>
        <taxon>Pteridaceae</taxon>
        <taxon>Vittarioideae</taxon>
        <taxon>Adiantum</taxon>
    </lineage>
</organism>
<dbReference type="InterPro" id="IPR010658">
    <property type="entry name" value="Nodulin-like"/>
</dbReference>
<comment type="caution">
    <text evidence="9">The sequence shown here is derived from an EMBL/GenBank/DDBJ whole genome shotgun (WGS) entry which is preliminary data.</text>
</comment>
<name>A0A9D4ZCE7_ADICA</name>
<feature type="transmembrane region" description="Helical" evidence="6">
    <location>
        <begin position="416"/>
        <end position="435"/>
    </location>
</feature>
<dbReference type="Proteomes" id="UP000886520">
    <property type="component" value="Chromosome 17"/>
</dbReference>
<feature type="transmembrane region" description="Helical" evidence="6">
    <location>
        <begin position="519"/>
        <end position="541"/>
    </location>
</feature>
<keyword evidence="3 6" id="KW-1133">Transmembrane helix</keyword>
<dbReference type="CDD" id="cd17354">
    <property type="entry name" value="MFS_Mch1p_like"/>
    <property type="match status" value="1"/>
</dbReference>
<feature type="transmembrane region" description="Helical" evidence="6">
    <location>
        <begin position="189"/>
        <end position="209"/>
    </location>
</feature>
<dbReference type="GO" id="GO:0016020">
    <property type="term" value="C:membrane"/>
    <property type="evidence" value="ECO:0007669"/>
    <property type="project" value="UniProtKB-SubCell"/>
</dbReference>
<evidence type="ECO:0000313" key="10">
    <source>
        <dbReference type="Proteomes" id="UP000886520"/>
    </source>
</evidence>
<feature type="transmembrane region" description="Helical" evidence="6">
    <location>
        <begin position="441"/>
        <end position="462"/>
    </location>
</feature>
<feature type="transmembrane region" description="Helical" evidence="6">
    <location>
        <begin position="474"/>
        <end position="499"/>
    </location>
</feature>
<dbReference type="EMBL" id="JABFUD020000017">
    <property type="protein sequence ID" value="KAI5067526.1"/>
    <property type="molecule type" value="Genomic_DNA"/>
</dbReference>
<feature type="transmembrane region" description="Helical" evidence="6">
    <location>
        <begin position="254"/>
        <end position="277"/>
    </location>
</feature>
<keyword evidence="4 6" id="KW-0472">Membrane</keyword>
<evidence type="ECO:0000256" key="4">
    <source>
        <dbReference type="ARBA" id="ARBA00023136"/>
    </source>
</evidence>
<feature type="transmembrane region" description="Helical" evidence="6">
    <location>
        <begin position="230"/>
        <end position="248"/>
    </location>
</feature>
<evidence type="ECO:0000259" key="8">
    <source>
        <dbReference type="Pfam" id="PF23262"/>
    </source>
</evidence>